<dbReference type="EMBL" id="KV428507">
    <property type="protein sequence ID" value="KZT31632.1"/>
    <property type="molecule type" value="Genomic_DNA"/>
</dbReference>
<accession>A0A165WXV0</accession>
<dbReference type="Proteomes" id="UP000076798">
    <property type="component" value="Unassembled WGS sequence"/>
</dbReference>
<sequence>MFELQLDYSPSGIPISLRCKLLGECIVALSGLGYLGHDFILRGPHIISFERDRIIILNPLNHTGTSFSLSPLDPSDPNAVIQGTMNGITSFTLHPTLPIVFIRTFYRSIHVYRIPDTLPSIIGGIPIVSIVDDPNLYTVKSPIGVTAVAFRYSNNEWLYDIICTDIFTDESLRKLSLRVKDTYLGLSVDQISDPEPQVLISRSRVSDIRAHPISYPPAYTTLIDKDLEKRYRLLYLGVIHSDRDLREGGISPTLVVPEVNEELSLPEDAECGLVSFDESNGTAMFFAKAYVVLVQY</sequence>
<protein>
    <submittedName>
        <fullName evidence="1">Uncharacterized protein</fullName>
    </submittedName>
</protein>
<dbReference type="AlphaFoldDB" id="A0A165WXV0"/>
<proteinExistence type="predicted"/>
<gene>
    <name evidence="1" type="ORF">SISSUDRAFT_1067598</name>
</gene>
<evidence type="ECO:0000313" key="2">
    <source>
        <dbReference type="Proteomes" id="UP000076798"/>
    </source>
</evidence>
<evidence type="ECO:0000313" key="1">
    <source>
        <dbReference type="EMBL" id="KZT31632.1"/>
    </source>
</evidence>
<reference evidence="1 2" key="1">
    <citation type="journal article" date="2016" name="Mol. Biol. Evol.">
        <title>Comparative Genomics of Early-Diverging Mushroom-Forming Fungi Provides Insights into the Origins of Lignocellulose Decay Capabilities.</title>
        <authorList>
            <person name="Nagy L.G."/>
            <person name="Riley R."/>
            <person name="Tritt A."/>
            <person name="Adam C."/>
            <person name="Daum C."/>
            <person name="Floudas D."/>
            <person name="Sun H."/>
            <person name="Yadav J.S."/>
            <person name="Pangilinan J."/>
            <person name="Larsson K.H."/>
            <person name="Matsuura K."/>
            <person name="Barry K."/>
            <person name="Labutti K."/>
            <person name="Kuo R."/>
            <person name="Ohm R.A."/>
            <person name="Bhattacharya S.S."/>
            <person name="Shirouzu T."/>
            <person name="Yoshinaga Y."/>
            <person name="Martin F.M."/>
            <person name="Grigoriev I.V."/>
            <person name="Hibbett D.S."/>
        </authorList>
    </citation>
    <scope>NUCLEOTIDE SEQUENCE [LARGE SCALE GENOMIC DNA]</scope>
    <source>
        <strain evidence="1 2">HHB10207 ss-3</strain>
    </source>
</reference>
<organism evidence="1 2">
    <name type="scientific">Sistotremastrum suecicum HHB10207 ss-3</name>
    <dbReference type="NCBI Taxonomy" id="1314776"/>
    <lineage>
        <taxon>Eukaryota</taxon>
        <taxon>Fungi</taxon>
        <taxon>Dikarya</taxon>
        <taxon>Basidiomycota</taxon>
        <taxon>Agaricomycotina</taxon>
        <taxon>Agaricomycetes</taxon>
        <taxon>Sistotremastrales</taxon>
        <taxon>Sistotremastraceae</taxon>
        <taxon>Sistotremastrum</taxon>
    </lineage>
</organism>
<name>A0A165WXV0_9AGAM</name>
<keyword evidence="2" id="KW-1185">Reference proteome</keyword>